<proteinExistence type="predicted"/>
<comment type="caution">
    <text evidence="1">The sequence shown here is derived from an EMBL/GenBank/DDBJ whole genome shotgun (WGS) entry which is preliminary data.</text>
</comment>
<evidence type="ECO:0000313" key="1">
    <source>
        <dbReference type="EMBL" id="KAK5636164.1"/>
    </source>
</evidence>
<reference evidence="1 2" key="1">
    <citation type="submission" date="2023-10" db="EMBL/GenBank/DDBJ databases">
        <title>Draft genome sequence of Xylaria bambusicola isolate GMP-LS, the root and basal stem rot pathogen of sugarcane in Indonesia.</title>
        <authorList>
            <person name="Selvaraj P."/>
            <person name="Muralishankar V."/>
            <person name="Muruganantham S."/>
            <person name="Sp S."/>
            <person name="Haryani S."/>
            <person name="Lau K.J.X."/>
            <person name="Naqvi N.I."/>
        </authorList>
    </citation>
    <scope>NUCLEOTIDE SEQUENCE [LARGE SCALE GENOMIC DNA]</scope>
    <source>
        <strain evidence="1">GMP-LS</strain>
    </source>
</reference>
<organism evidence="1 2">
    <name type="scientific">Xylaria bambusicola</name>
    <dbReference type="NCBI Taxonomy" id="326684"/>
    <lineage>
        <taxon>Eukaryota</taxon>
        <taxon>Fungi</taxon>
        <taxon>Dikarya</taxon>
        <taxon>Ascomycota</taxon>
        <taxon>Pezizomycotina</taxon>
        <taxon>Sordariomycetes</taxon>
        <taxon>Xylariomycetidae</taxon>
        <taxon>Xylariales</taxon>
        <taxon>Xylariaceae</taxon>
        <taxon>Xylaria</taxon>
    </lineage>
</organism>
<keyword evidence="2" id="KW-1185">Reference proteome</keyword>
<gene>
    <name evidence="1" type="ORF">RRF57_011876</name>
</gene>
<evidence type="ECO:0000313" key="2">
    <source>
        <dbReference type="Proteomes" id="UP001305414"/>
    </source>
</evidence>
<sequence>MGCLRSFSAARASDGQISTEHQLLVDASVDTPGRVLDKAAGPDFTRMRIAVWRLFLSILVTCRCNERHSDSLRVLSVHPDRVWVWQDSDPNHPVDFLSLSARWRERLHSTAFDCISGH</sequence>
<accession>A0AAN7V392</accession>
<protein>
    <submittedName>
        <fullName evidence="1">Uncharacterized protein</fullName>
    </submittedName>
</protein>
<dbReference type="AlphaFoldDB" id="A0AAN7V392"/>
<dbReference type="Proteomes" id="UP001305414">
    <property type="component" value="Unassembled WGS sequence"/>
</dbReference>
<dbReference type="EMBL" id="JAWHQM010000063">
    <property type="protein sequence ID" value="KAK5636164.1"/>
    <property type="molecule type" value="Genomic_DNA"/>
</dbReference>
<name>A0AAN7V392_9PEZI</name>